<gene>
    <name evidence="1" type="ORF">NTJ_03165</name>
</gene>
<evidence type="ECO:0000313" key="1">
    <source>
        <dbReference type="EMBL" id="BES90357.1"/>
    </source>
</evidence>
<proteinExistence type="predicted"/>
<accession>A0ABN7ADI7</accession>
<dbReference type="EMBL" id="AP028910">
    <property type="protein sequence ID" value="BES90357.1"/>
    <property type="molecule type" value="Genomic_DNA"/>
</dbReference>
<sequence>MAVPCCFTTLEGVVGSTGLAESRISRELTSKSNYFQQVSAVPCPLRSCMILGGLSLSKCLGLGESLSAFRAL</sequence>
<reference evidence="1 2" key="1">
    <citation type="submission" date="2023-09" db="EMBL/GenBank/DDBJ databases">
        <title>Nesidiocoris tenuis whole genome shotgun sequence.</title>
        <authorList>
            <person name="Shibata T."/>
            <person name="Shimoda M."/>
            <person name="Kobayashi T."/>
            <person name="Uehara T."/>
        </authorList>
    </citation>
    <scope>NUCLEOTIDE SEQUENCE [LARGE SCALE GENOMIC DNA]</scope>
    <source>
        <strain evidence="1 2">Japan</strain>
    </source>
</reference>
<keyword evidence="2" id="KW-1185">Reference proteome</keyword>
<protein>
    <submittedName>
        <fullName evidence="1">Uncharacterized protein</fullName>
    </submittedName>
</protein>
<name>A0ABN7ADI7_9HEMI</name>
<dbReference type="Proteomes" id="UP001307889">
    <property type="component" value="Chromosome 2"/>
</dbReference>
<evidence type="ECO:0000313" key="2">
    <source>
        <dbReference type="Proteomes" id="UP001307889"/>
    </source>
</evidence>
<organism evidence="1 2">
    <name type="scientific">Nesidiocoris tenuis</name>
    <dbReference type="NCBI Taxonomy" id="355587"/>
    <lineage>
        <taxon>Eukaryota</taxon>
        <taxon>Metazoa</taxon>
        <taxon>Ecdysozoa</taxon>
        <taxon>Arthropoda</taxon>
        <taxon>Hexapoda</taxon>
        <taxon>Insecta</taxon>
        <taxon>Pterygota</taxon>
        <taxon>Neoptera</taxon>
        <taxon>Paraneoptera</taxon>
        <taxon>Hemiptera</taxon>
        <taxon>Heteroptera</taxon>
        <taxon>Panheteroptera</taxon>
        <taxon>Cimicomorpha</taxon>
        <taxon>Miridae</taxon>
        <taxon>Dicyphina</taxon>
        <taxon>Nesidiocoris</taxon>
    </lineage>
</organism>